<dbReference type="CDD" id="cd08414">
    <property type="entry name" value="PBP2_LTTR_aromatics_like"/>
    <property type="match status" value="1"/>
</dbReference>
<reference evidence="6 7" key="1">
    <citation type="submission" date="2019-11" db="EMBL/GenBank/DDBJ databases">
        <authorList>
            <person name="Zheng R.K."/>
            <person name="Sun C.M."/>
        </authorList>
    </citation>
    <scope>NUCLEOTIDE SEQUENCE [LARGE SCALE GENOMIC DNA]</scope>
    <source>
        <strain evidence="6 7">SRB007</strain>
    </source>
</reference>
<dbReference type="AlphaFoldDB" id="A0A6I6J7L3"/>
<evidence type="ECO:0000259" key="5">
    <source>
        <dbReference type="PROSITE" id="PS50931"/>
    </source>
</evidence>
<evidence type="ECO:0000313" key="7">
    <source>
        <dbReference type="Proteomes" id="UP000428328"/>
    </source>
</evidence>
<dbReference type="GO" id="GO:0032993">
    <property type="term" value="C:protein-DNA complex"/>
    <property type="evidence" value="ECO:0007669"/>
    <property type="project" value="TreeGrafter"/>
</dbReference>
<dbReference type="FunFam" id="1.10.10.10:FF:000001">
    <property type="entry name" value="LysR family transcriptional regulator"/>
    <property type="match status" value="1"/>
</dbReference>
<comment type="similarity">
    <text evidence="1">Belongs to the LysR transcriptional regulatory family.</text>
</comment>
<dbReference type="GO" id="GO:0003700">
    <property type="term" value="F:DNA-binding transcription factor activity"/>
    <property type="evidence" value="ECO:0007669"/>
    <property type="project" value="InterPro"/>
</dbReference>
<evidence type="ECO:0000256" key="3">
    <source>
        <dbReference type="ARBA" id="ARBA00023125"/>
    </source>
</evidence>
<dbReference type="SUPFAM" id="SSF46785">
    <property type="entry name" value="Winged helix' DNA-binding domain"/>
    <property type="match status" value="1"/>
</dbReference>
<dbReference type="Pfam" id="PF00126">
    <property type="entry name" value="HTH_1"/>
    <property type="match status" value="1"/>
</dbReference>
<evidence type="ECO:0000256" key="4">
    <source>
        <dbReference type="ARBA" id="ARBA00023163"/>
    </source>
</evidence>
<dbReference type="KEGG" id="psel:GM415_01180"/>
<keyword evidence="3" id="KW-0238">DNA-binding</keyword>
<sequence>MELRQLRYFIAVAEELNFTRAAERCHIAQPPLSQQIKKLEEELEIRLFDRTNKRVRLTAEGESFLATARSALDGLTQGVENARMVSRGEVGLLRIGFLNSSIQTPFPDALTDFRKQYPGIILDIREMDSFNQAKALHEGELDVGICHDWYAREPWLASRLFYYDDYYLAVHRDDPVAARGIGRWKDLDGEPFIMFSRRHYPASYDLMMNRFRQFGVSPCVVQEAKTHHTKLALVAAGMGVGFVPERMHEVCPTQVRLVPFEWEGAVRKGIVMLAWRDGPLSPALSRFLELMGGYCQEEKLLHAADGPLASN</sequence>
<dbReference type="SUPFAM" id="SSF53850">
    <property type="entry name" value="Periplasmic binding protein-like II"/>
    <property type="match status" value="1"/>
</dbReference>
<dbReference type="Proteomes" id="UP000428328">
    <property type="component" value="Chromosome"/>
</dbReference>
<dbReference type="Gene3D" id="3.40.190.10">
    <property type="entry name" value="Periplasmic binding protein-like II"/>
    <property type="match status" value="2"/>
</dbReference>
<feature type="domain" description="HTH lysR-type" evidence="5">
    <location>
        <begin position="1"/>
        <end position="58"/>
    </location>
</feature>
<dbReference type="Gene3D" id="1.10.10.10">
    <property type="entry name" value="Winged helix-like DNA-binding domain superfamily/Winged helix DNA-binding domain"/>
    <property type="match status" value="1"/>
</dbReference>
<proteinExistence type="inferred from homology"/>
<gene>
    <name evidence="6" type="ORF">GM415_01180</name>
</gene>
<dbReference type="Pfam" id="PF03466">
    <property type="entry name" value="LysR_substrate"/>
    <property type="match status" value="1"/>
</dbReference>
<dbReference type="InterPro" id="IPR005119">
    <property type="entry name" value="LysR_subst-bd"/>
</dbReference>
<protein>
    <submittedName>
        <fullName evidence="6">LysR family transcriptional regulator</fullName>
    </submittedName>
</protein>
<dbReference type="GO" id="GO:0003677">
    <property type="term" value="F:DNA binding"/>
    <property type="evidence" value="ECO:0007669"/>
    <property type="project" value="UniProtKB-KW"/>
</dbReference>
<dbReference type="RefSeq" id="WP_158945963.1">
    <property type="nucleotide sequence ID" value="NZ_CP046400.1"/>
</dbReference>
<evidence type="ECO:0000313" key="6">
    <source>
        <dbReference type="EMBL" id="QGY38806.1"/>
    </source>
</evidence>
<dbReference type="PANTHER" id="PTHR30346">
    <property type="entry name" value="TRANSCRIPTIONAL DUAL REGULATOR HCAR-RELATED"/>
    <property type="match status" value="1"/>
</dbReference>
<evidence type="ECO:0000256" key="1">
    <source>
        <dbReference type="ARBA" id="ARBA00009437"/>
    </source>
</evidence>
<dbReference type="InterPro" id="IPR000847">
    <property type="entry name" value="LysR_HTH_N"/>
</dbReference>
<accession>A0A6I6J7L3</accession>
<organism evidence="6 7">
    <name type="scientific">Pseudodesulfovibrio cashew</name>
    <dbReference type="NCBI Taxonomy" id="2678688"/>
    <lineage>
        <taxon>Bacteria</taxon>
        <taxon>Pseudomonadati</taxon>
        <taxon>Thermodesulfobacteriota</taxon>
        <taxon>Desulfovibrionia</taxon>
        <taxon>Desulfovibrionales</taxon>
        <taxon>Desulfovibrionaceae</taxon>
    </lineage>
</organism>
<dbReference type="InterPro" id="IPR036390">
    <property type="entry name" value="WH_DNA-bd_sf"/>
</dbReference>
<dbReference type="PRINTS" id="PR00039">
    <property type="entry name" value="HTHLYSR"/>
</dbReference>
<keyword evidence="2" id="KW-0805">Transcription regulation</keyword>
<dbReference type="PANTHER" id="PTHR30346:SF0">
    <property type="entry name" value="HCA OPERON TRANSCRIPTIONAL ACTIVATOR HCAR"/>
    <property type="match status" value="1"/>
</dbReference>
<keyword evidence="7" id="KW-1185">Reference proteome</keyword>
<keyword evidence="4" id="KW-0804">Transcription</keyword>
<evidence type="ECO:0000256" key="2">
    <source>
        <dbReference type="ARBA" id="ARBA00023015"/>
    </source>
</evidence>
<dbReference type="PROSITE" id="PS50931">
    <property type="entry name" value="HTH_LYSR"/>
    <property type="match status" value="1"/>
</dbReference>
<name>A0A6I6J7L3_9BACT</name>
<dbReference type="InterPro" id="IPR036388">
    <property type="entry name" value="WH-like_DNA-bd_sf"/>
</dbReference>
<dbReference type="EMBL" id="CP046400">
    <property type="protein sequence ID" value="QGY38806.1"/>
    <property type="molecule type" value="Genomic_DNA"/>
</dbReference>